<evidence type="ECO:0000256" key="4">
    <source>
        <dbReference type="ARBA" id="ARBA00022722"/>
    </source>
</evidence>
<evidence type="ECO:0000313" key="10">
    <source>
        <dbReference type="EMBL" id="CEQ42977.1"/>
    </source>
</evidence>
<keyword evidence="7" id="KW-0269">Exonuclease</keyword>
<feature type="compositionally biased region" description="Low complexity" evidence="8">
    <location>
        <begin position="625"/>
        <end position="638"/>
    </location>
</feature>
<dbReference type="InterPro" id="IPR048841">
    <property type="entry name" value="PAN2_N"/>
</dbReference>
<dbReference type="Pfam" id="PF13423">
    <property type="entry name" value="UCH_1"/>
    <property type="match status" value="1"/>
</dbReference>
<feature type="domain" description="USP" evidence="9">
    <location>
        <begin position="510"/>
        <end position="928"/>
    </location>
</feature>
<dbReference type="SUPFAM" id="SSF54001">
    <property type="entry name" value="Cysteine proteinases"/>
    <property type="match status" value="1"/>
</dbReference>
<keyword evidence="5" id="KW-0479">Metal-binding</keyword>
<keyword evidence="4" id="KW-0540">Nuclease</keyword>
<dbReference type="InterPro" id="IPR030843">
    <property type="entry name" value="PAN2"/>
</dbReference>
<dbReference type="InterPro" id="IPR050785">
    <property type="entry name" value="PAN2-PAN3_catalytic_subunit"/>
</dbReference>
<organism evidence="10 11">
    <name type="scientific">Sporidiobolus salmonicolor</name>
    <name type="common">Yeast-like fungus</name>
    <name type="synonym">Sporobolomyces salmonicolor</name>
    <dbReference type="NCBI Taxonomy" id="5005"/>
    <lineage>
        <taxon>Eukaryota</taxon>
        <taxon>Fungi</taxon>
        <taxon>Dikarya</taxon>
        <taxon>Basidiomycota</taxon>
        <taxon>Pucciniomycotina</taxon>
        <taxon>Microbotryomycetes</taxon>
        <taxon>Sporidiobolales</taxon>
        <taxon>Sporidiobolaceae</taxon>
        <taxon>Sporobolomyces</taxon>
    </lineage>
</organism>
<dbReference type="InterPro" id="IPR015943">
    <property type="entry name" value="WD40/YVTN_repeat-like_dom_sf"/>
</dbReference>
<keyword evidence="11" id="KW-1185">Reference proteome</keyword>
<keyword evidence="2" id="KW-0853">WD repeat</keyword>
<evidence type="ECO:0000259" key="9">
    <source>
        <dbReference type="PROSITE" id="PS50235"/>
    </source>
</evidence>
<dbReference type="CDD" id="cd06143">
    <property type="entry name" value="PAN2_exo"/>
    <property type="match status" value="1"/>
</dbReference>
<dbReference type="PANTHER" id="PTHR15728">
    <property type="entry name" value="DEADENYLATION COMPLEX CATALYTIC SUBUNIT PAN2"/>
    <property type="match status" value="1"/>
</dbReference>
<dbReference type="SUPFAM" id="SSF69322">
    <property type="entry name" value="Tricorn protease domain 2"/>
    <property type="match status" value="1"/>
</dbReference>
<dbReference type="InterPro" id="IPR038765">
    <property type="entry name" value="Papain-like_cys_pep_sf"/>
</dbReference>
<evidence type="ECO:0000256" key="6">
    <source>
        <dbReference type="ARBA" id="ARBA00022801"/>
    </source>
</evidence>
<evidence type="ECO:0000313" key="11">
    <source>
        <dbReference type="Proteomes" id="UP000243876"/>
    </source>
</evidence>
<evidence type="ECO:0000256" key="2">
    <source>
        <dbReference type="ARBA" id="ARBA00022574"/>
    </source>
</evidence>
<dbReference type="Gene3D" id="3.90.70.10">
    <property type="entry name" value="Cysteine proteinases"/>
    <property type="match status" value="1"/>
</dbReference>
<dbReference type="Gene3D" id="2.130.10.10">
    <property type="entry name" value="YVTN repeat-like/Quinoprotein amine dehydrogenase"/>
    <property type="match status" value="1"/>
</dbReference>
<reference evidence="11" key="1">
    <citation type="submission" date="2015-02" db="EMBL/GenBank/DDBJ databases">
        <authorList>
            <person name="Gon?alves P."/>
        </authorList>
    </citation>
    <scope>NUCLEOTIDE SEQUENCE [LARGE SCALE GENOMIC DNA]</scope>
</reference>
<sequence>MAYTPYSGPSSSSVWQPLPSQYLPTPPTTLAFDPLSPLLFAATPNGTVTSYFCSPTTGLSGRYTSYRGHWGAVGEMAIDQTGVLSAGGGGGLPGKASAGNIKMANRRGLTLWSVDTEPPVPLTTFAYTPSRSSEIIATGPGSDLFVVNVTRGSIVRKQPSSLPFLHLRRTTQLVGSTLGGSLALLDTRTPDISTGETVLAHTGGISQLEAEGNYIVTIGFTMRQGLPLPDPYLKLHDTRYLRPLSPIPFPTPPAFVRFHPRLSGNVVVASADGRVQLLDLKDVGKSSVFQVETPSMLTSMAISPTGEGLAFGDAEGFVHLWYARPEEGDAKFCRFEGEIELPDTVEPPERINWRDDTPLNSIGMPYYTSPLLSLLPAHMTDPSSITTSHRPIPIDPQILATAKTVDFVGYATYPAHLRAAGRRNQVTTGKGGKNAGRVGVDAPMFRSERERVEAKRRRERGESIDATAEAEEEVSEEDRMPKYYRKVEIKYSRFGIEDFDFAFYNKTRYSGLETHITNSYTNSLLQALHYLPPIRMLAESHTYEPCPKENCLLCEAGFLFRMLRDAKGMNCQASNFSRADVSLALKVTALGLIDLDNDSTKTVAYSTLIQTLNRYLLEQMTAESAFPPRPSSSAPNSPLLKNAPVDPSKPPLAQLVKVETKSLSVCQACGARSERDTGLNVIDLVYPRRVSPHAVSHSSPLPVLMPTRGRQAMSNEPPPSTSFTSILSASIARETIARLPCSACKQNTHVRIRRALPDDSQLPPVLVFNAGVRTADELELWMDGREGEGSRFLRSRFRLGRGAGGEAVVKPVVKEGKGDDEVEYELRAMVVQIQAEGDAPHLVALARGRILNLSLTVILAPLVSPEETTPGSSWHVFNDFLVRSISEQEALSFPANWKVRHPPSICIRGKPTNTSFPQIPAVLFYERVDSKEMLDFTSLPLKGDPAILCEDITISNLPSSSLSAKLPDEDQFCRNRDRSLIKHQPFRPEELPRRGTLVSIDAEFVSLQQEEAEFHSDGTKKVIRPSRMTLARVSVLRGEGPDTGIPFIDDHIHTSEPVVDYLTEFSGIRAGDLDPFSSRHTLVQLKVAYKKLRMLVDLGCVFIGHGLNKDFRIISVSRCWFARASSGADRSISADIYIPPEQIIDTVNIYHLPHRQRKLSLRFLAWAVLHSAIQSDTHDSIEDARTALQLYEHHNRLEAEGTWEETLEEVYQQGKQTNFKVPIEPPPPARVDSPGFGVGALGPLPNQQMFMRGVVPTPSGRSSRSFMS</sequence>
<dbReference type="InterPro" id="IPR012337">
    <property type="entry name" value="RNaseH-like_sf"/>
</dbReference>
<evidence type="ECO:0000256" key="3">
    <source>
        <dbReference type="ARBA" id="ARBA00022664"/>
    </source>
</evidence>
<evidence type="ECO:0000256" key="1">
    <source>
        <dbReference type="ARBA" id="ARBA00022490"/>
    </source>
</evidence>
<dbReference type="AlphaFoldDB" id="A0A0D6ES76"/>
<gene>
    <name evidence="10" type="primary">SPOSA6832_04843</name>
</gene>
<name>A0A0D6ES76_SPOSA</name>
<dbReference type="PROSITE" id="PS50235">
    <property type="entry name" value="USP_3"/>
    <property type="match status" value="1"/>
</dbReference>
<dbReference type="GO" id="GO:0006397">
    <property type="term" value="P:mRNA processing"/>
    <property type="evidence" value="ECO:0007669"/>
    <property type="project" value="UniProtKB-KW"/>
</dbReference>
<dbReference type="Gene3D" id="3.30.420.10">
    <property type="entry name" value="Ribonuclease H-like superfamily/Ribonuclease H"/>
    <property type="match status" value="1"/>
</dbReference>
<dbReference type="GO" id="GO:0000932">
    <property type="term" value="C:P-body"/>
    <property type="evidence" value="ECO:0007669"/>
    <property type="project" value="TreeGrafter"/>
</dbReference>
<feature type="region of interest" description="Disordered" evidence="8">
    <location>
        <begin position="625"/>
        <end position="646"/>
    </location>
</feature>
<dbReference type="HAMAP" id="MF_03182">
    <property type="entry name" value="PAN2"/>
    <property type="match status" value="1"/>
</dbReference>
<accession>A0A0D6ES76</accession>
<keyword evidence="1" id="KW-0963">Cytoplasm</keyword>
<feature type="region of interest" description="Disordered" evidence="8">
    <location>
        <begin position="449"/>
        <end position="474"/>
    </location>
</feature>
<dbReference type="GO" id="GO:0004535">
    <property type="term" value="F:poly(A)-specific ribonuclease activity"/>
    <property type="evidence" value="ECO:0007669"/>
    <property type="project" value="InterPro"/>
</dbReference>
<dbReference type="Pfam" id="PF00929">
    <property type="entry name" value="RNase_T"/>
    <property type="match status" value="1"/>
</dbReference>
<keyword evidence="3" id="KW-0507">mRNA processing</keyword>
<dbReference type="SMART" id="SM00479">
    <property type="entry name" value="EXOIII"/>
    <property type="match status" value="1"/>
</dbReference>
<dbReference type="Proteomes" id="UP000243876">
    <property type="component" value="Unassembled WGS sequence"/>
</dbReference>
<keyword evidence="6" id="KW-0378">Hydrolase</keyword>
<evidence type="ECO:0000256" key="7">
    <source>
        <dbReference type="ARBA" id="ARBA00022839"/>
    </source>
</evidence>
<dbReference type="InterPro" id="IPR036397">
    <property type="entry name" value="RNaseH_sf"/>
</dbReference>
<evidence type="ECO:0000256" key="5">
    <source>
        <dbReference type="ARBA" id="ARBA00022723"/>
    </source>
</evidence>
<dbReference type="GO" id="GO:0003676">
    <property type="term" value="F:nucleic acid binding"/>
    <property type="evidence" value="ECO:0007669"/>
    <property type="project" value="InterPro"/>
</dbReference>
<dbReference type="SUPFAM" id="SSF53098">
    <property type="entry name" value="Ribonuclease H-like"/>
    <property type="match status" value="1"/>
</dbReference>
<dbReference type="InterPro" id="IPR028881">
    <property type="entry name" value="PAN2_UCH_dom"/>
</dbReference>
<dbReference type="InterPro" id="IPR013520">
    <property type="entry name" value="Ribonucl_H"/>
</dbReference>
<protein>
    <submittedName>
        <fullName evidence="10">SPOSA6832_04843-mRNA-1:cds</fullName>
    </submittedName>
</protein>
<evidence type="ECO:0000256" key="8">
    <source>
        <dbReference type="SAM" id="MobiDB-lite"/>
    </source>
</evidence>
<proteinExistence type="inferred from homology"/>
<feature type="non-terminal residue" evidence="10">
    <location>
        <position position="1"/>
    </location>
</feature>
<dbReference type="Pfam" id="PF20770">
    <property type="entry name" value="PAN2_N"/>
    <property type="match status" value="1"/>
</dbReference>
<dbReference type="PANTHER" id="PTHR15728:SF0">
    <property type="entry name" value="PAN2-PAN3 DEADENYLATION COMPLEX CATALYTIC SUBUNIT PAN2"/>
    <property type="match status" value="1"/>
</dbReference>
<dbReference type="InterPro" id="IPR028889">
    <property type="entry name" value="USP"/>
</dbReference>
<dbReference type="GO" id="GO:0000289">
    <property type="term" value="P:nuclear-transcribed mRNA poly(A) tail shortening"/>
    <property type="evidence" value="ECO:0007669"/>
    <property type="project" value="InterPro"/>
</dbReference>
<dbReference type="GO" id="GO:0046872">
    <property type="term" value="F:metal ion binding"/>
    <property type="evidence" value="ECO:0007669"/>
    <property type="project" value="UniProtKB-KW"/>
</dbReference>
<dbReference type="EMBL" id="CENE01000042">
    <property type="protein sequence ID" value="CEQ42977.1"/>
    <property type="molecule type" value="Genomic_DNA"/>
</dbReference>
<dbReference type="OrthoDB" id="16516at2759"/>
<dbReference type="GO" id="GO:0031251">
    <property type="term" value="C:PAN complex"/>
    <property type="evidence" value="ECO:0007669"/>
    <property type="project" value="InterPro"/>
</dbReference>